<feature type="non-terminal residue" evidence="1">
    <location>
        <position position="1"/>
    </location>
</feature>
<dbReference type="EMBL" id="BGPR01069486">
    <property type="protein sequence ID" value="GBO43121.1"/>
    <property type="molecule type" value="Genomic_DNA"/>
</dbReference>
<dbReference type="Proteomes" id="UP000499080">
    <property type="component" value="Unassembled WGS sequence"/>
</dbReference>
<dbReference type="EMBL" id="BGPR01069489">
    <property type="protein sequence ID" value="GBO43125.1"/>
    <property type="molecule type" value="Genomic_DNA"/>
</dbReference>
<reference evidence="1 3" key="1">
    <citation type="journal article" date="2019" name="Sci. Rep.">
        <title>Orb-weaving spider Araneus ventricosus genome elucidates the spidroin gene catalogue.</title>
        <authorList>
            <person name="Kono N."/>
            <person name="Nakamura H."/>
            <person name="Ohtoshi R."/>
            <person name="Moran D.A.P."/>
            <person name="Shinohara A."/>
            <person name="Yoshida Y."/>
            <person name="Fujiwara M."/>
            <person name="Mori M."/>
            <person name="Tomita M."/>
            <person name="Arakawa K."/>
        </authorList>
    </citation>
    <scope>NUCLEOTIDE SEQUENCE [LARGE SCALE GENOMIC DNA]</scope>
</reference>
<proteinExistence type="predicted"/>
<evidence type="ECO:0000313" key="1">
    <source>
        <dbReference type="EMBL" id="GBO43121.1"/>
    </source>
</evidence>
<gene>
    <name evidence="2" type="ORF">AVEN_10871_1</name>
    <name evidence="1" type="ORF">AVEN_96343_1</name>
</gene>
<evidence type="ECO:0000313" key="2">
    <source>
        <dbReference type="EMBL" id="GBO43125.1"/>
    </source>
</evidence>
<keyword evidence="3" id="KW-1185">Reference proteome</keyword>
<sequence length="239" mass="28508">EKLFLKEYIEFQVRKNKAYATIYLSIEKEYRILISEVDDSTQTWKILQKHFRPDSCARVIYLTDEFFSCKILEGEDIGLYAARLKKIIIDLDAGKPIADWYQAFQLIRYLPTDYQDEKLFLKEYIEFQVRKNKAYATIYLSIEKEYRILISEVDDSTQTWKILQKHFRPDSCARVIYLTDEFFSCKILEGEDIGLYAARLKKIIIDLDAGKPIADWYQAFQLIRYLPTDYQGMVQIIYR</sequence>
<evidence type="ECO:0000313" key="3">
    <source>
        <dbReference type="Proteomes" id="UP000499080"/>
    </source>
</evidence>
<protein>
    <submittedName>
        <fullName evidence="1">Uncharacterized protein</fullName>
    </submittedName>
</protein>
<accession>A0A4Y2X0R6</accession>
<organism evidence="1 3">
    <name type="scientific">Araneus ventricosus</name>
    <name type="common">Orbweaver spider</name>
    <name type="synonym">Epeira ventricosa</name>
    <dbReference type="NCBI Taxonomy" id="182803"/>
    <lineage>
        <taxon>Eukaryota</taxon>
        <taxon>Metazoa</taxon>
        <taxon>Ecdysozoa</taxon>
        <taxon>Arthropoda</taxon>
        <taxon>Chelicerata</taxon>
        <taxon>Arachnida</taxon>
        <taxon>Araneae</taxon>
        <taxon>Araneomorphae</taxon>
        <taxon>Entelegynae</taxon>
        <taxon>Araneoidea</taxon>
        <taxon>Araneidae</taxon>
        <taxon>Araneus</taxon>
    </lineage>
</organism>
<comment type="caution">
    <text evidence="1">The sequence shown here is derived from an EMBL/GenBank/DDBJ whole genome shotgun (WGS) entry which is preliminary data.</text>
</comment>
<dbReference type="AlphaFoldDB" id="A0A4Y2X0R6"/>
<name>A0A4Y2X0R6_ARAVE</name>
<dbReference type="Pfam" id="PF14223">
    <property type="entry name" value="Retrotran_gag_2"/>
    <property type="match status" value="2"/>
</dbReference>